<sequence length="53" mass="6220">MAKDWVYIGSTPPHLTREANEAELKKYAFKAQKLREDLARIKSKLEEEKKDSQ</sequence>
<dbReference type="KEGG" id="vg:17959955"/>
<name>U5PU46_BPGRA</name>
<proteinExistence type="predicted"/>
<dbReference type="Proteomes" id="UP000017648">
    <property type="component" value="Segment"/>
</dbReference>
<gene>
    <name evidence="2" type="ORF">Grass_31</name>
</gene>
<keyword evidence="3" id="KW-1185">Reference proteome</keyword>
<protein>
    <submittedName>
        <fullName evidence="2">Uncharacterized protein</fullName>
    </submittedName>
</protein>
<organismHost>
    <name type="scientific">Bacillus subtilis</name>
    <dbReference type="NCBI Taxonomy" id="1423"/>
</organismHost>
<organism evidence="2 3">
    <name type="scientific">Bacillus phage Grass</name>
    <dbReference type="NCBI Taxonomy" id="1406785"/>
    <lineage>
        <taxon>Viruses</taxon>
        <taxon>Duplodnaviria</taxon>
        <taxon>Heunggongvirae</taxon>
        <taxon>Uroviricota</taxon>
        <taxon>Caudoviricetes</taxon>
        <taxon>Herelleviridae</taxon>
        <taxon>Bastillevirinae</taxon>
        <taxon>Nitunavirus</taxon>
        <taxon>Nitunavirus grass</taxon>
    </lineage>
</organism>
<accession>U5PU46</accession>
<reference evidence="2 3" key="1">
    <citation type="journal article" date="2013" name="Genome Announc.">
        <title>Complete Genome of Bacillus subtilis Myophage Grass.</title>
        <authorList>
            <person name="Miller S.Y."/>
            <person name="Colquhoun J.M."/>
            <person name="Perl A.L."/>
            <person name="Chamakura K.R."/>
            <person name="Kuty Everett G.F."/>
        </authorList>
    </citation>
    <scope>NUCLEOTIDE SEQUENCE [LARGE SCALE GENOMIC DNA]</scope>
</reference>
<keyword evidence="1" id="KW-0175">Coiled coil</keyword>
<evidence type="ECO:0000313" key="3">
    <source>
        <dbReference type="Proteomes" id="UP000017648"/>
    </source>
</evidence>
<dbReference type="EMBL" id="KF669652">
    <property type="protein sequence ID" value="AGY47296.1"/>
    <property type="molecule type" value="Genomic_DNA"/>
</dbReference>
<evidence type="ECO:0000313" key="2">
    <source>
        <dbReference type="EMBL" id="AGY47296.1"/>
    </source>
</evidence>
<dbReference type="GeneID" id="17959955"/>
<evidence type="ECO:0000256" key="1">
    <source>
        <dbReference type="SAM" id="Coils"/>
    </source>
</evidence>
<feature type="coiled-coil region" evidence="1">
    <location>
        <begin position="17"/>
        <end position="51"/>
    </location>
</feature>
<dbReference type="RefSeq" id="YP_008771397.1">
    <property type="nucleotide sequence ID" value="NC_022771.1"/>
</dbReference>